<dbReference type="PANTHER" id="PTHR33287">
    <property type="entry name" value="OS03G0453550 PROTEIN"/>
    <property type="match status" value="1"/>
</dbReference>
<proteinExistence type="predicted"/>
<reference evidence="4" key="3">
    <citation type="submission" date="2020-12" db="UniProtKB">
        <authorList>
            <consortium name="EnsemblPlants"/>
        </authorList>
    </citation>
    <scope>IDENTIFICATION</scope>
</reference>
<dbReference type="EnsemblPlants" id="Pp3c10_7630V3.1">
    <property type="protein sequence ID" value="PAC:32902044.CDS.1"/>
    <property type="gene ID" value="Pp3c10_7630"/>
</dbReference>
<keyword evidence="2" id="KW-0472">Membrane</keyword>
<sequence length="223" mass="25399">MAAVAEILSAQPDVQLPDVQIDFSGGSRSGENADPGNDTERCARNLEELNNGEYPELKTAYEYWQQIRREKSSSIDRLQSAKRAVRNELIQVIGFGLVFIGVTYTAASQASMLWCQNWYLSLLLLNLLLSLTLFAFYQKRRDFMRWTKRTFQIKSDTKVLHSSTECWDRYIVFVETMREPKDDLDSGILENASKSLLKEEIFVCLKLMCNNCHAATCTASAKA</sequence>
<dbReference type="PANTHER" id="PTHR33287:SF11">
    <property type="entry name" value="OS03G0778400 PROTEIN"/>
    <property type="match status" value="1"/>
</dbReference>
<keyword evidence="2" id="KW-1133">Transmembrane helix</keyword>
<keyword evidence="5" id="KW-1185">Reference proteome</keyword>
<feature type="transmembrane region" description="Helical" evidence="2">
    <location>
        <begin position="89"/>
        <end position="106"/>
    </location>
</feature>
<dbReference type="Gramene" id="Pp3c10_7630V3.1">
    <property type="protein sequence ID" value="PAC:32902044.CDS.1"/>
    <property type="gene ID" value="Pp3c10_7630"/>
</dbReference>
<protein>
    <recommendedName>
        <fullName evidence="6">Calcium uniporter protein</fullName>
    </recommendedName>
</protein>
<name>A0A2K1JY44_PHYPA</name>
<evidence type="ECO:0000313" key="5">
    <source>
        <dbReference type="Proteomes" id="UP000006727"/>
    </source>
</evidence>
<dbReference type="EMBL" id="ABEU02000010">
    <property type="protein sequence ID" value="PNR46446.1"/>
    <property type="molecule type" value="Genomic_DNA"/>
</dbReference>
<feature type="region of interest" description="Disordered" evidence="1">
    <location>
        <begin position="21"/>
        <end position="40"/>
    </location>
</feature>
<evidence type="ECO:0000256" key="1">
    <source>
        <dbReference type="SAM" id="MobiDB-lite"/>
    </source>
</evidence>
<accession>A0A2K1JY44</accession>
<keyword evidence="2" id="KW-0812">Transmembrane</keyword>
<evidence type="ECO:0008006" key="6">
    <source>
        <dbReference type="Google" id="ProtNLM"/>
    </source>
</evidence>
<dbReference type="PaxDb" id="3218-PP1S58_66V6.1"/>
<feature type="transmembrane region" description="Helical" evidence="2">
    <location>
        <begin position="118"/>
        <end position="137"/>
    </location>
</feature>
<dbReference type="InParanoid" id="A0A2K1JY44"/>
<reference evidence="3 5" key="1">
    <citation type="journal article" date="2008" name="Science">
        <title>The Physcomitrella genome reveals evolutionary insights into the conquest of land by plants.</title>
        <authorList>
            <person name="Rensing S."/>
            <person name="Lang D."/>
            <person name="Zimmer A."/>
            <person name="Terry A."/>
            <person name="Salamov A."/>
            <person name="Shapiro H."/>
            <person name="Nishiyama T."/>
            <person name="Perroud P.-F."/>
            <person name="Lindquist E."/>
            <person name="Kamisugi Y."/>
            <person name="Tanahashi T."/>
            <person name="Sakakibara K."/>
            <person name="Fujita T."/>
            <person name="Oishi K."/>
            <person name="Shin-I T."/>
            <person name="Kuroki Y."/>
            <person name="Toyoda A."/>
            <person name="Suzuki Y."/>
            <person name="Hashimoto A."/>
            <person name="Yamaguchi K."/>
            <person name="Sugano A."/>
            <person name="Kohara Y."/>
            <person name="Fujiyama A."/>
            <person name="Anterola A."/>
            <person name="Aoki S."/>
            <person name="Ashton N."/>
            <person name="Barbazuk W.B."/>
            <person name="Barker E."/>
            <person name="Bennetzen J."/>
            <person name="Bezanilla M."/>
            <person name="Blankenship R."/>
            <person name="Cho S.H."/>
            <person name="Dutcher S."/>
            <person name="Estelle M."/>
            <person name="Fawcett J.A."/>
            <person name="Gundlach H."/>
            <person name="Hanada K."/>
            <person name="Heyl A."/>
            <person name="Hicks K.A."/>
            <person name="Hugh J."/>
            <person name="Lohr M."/>
            <person name="Mayer K."/>
            <person name="Melkozernov A."/>
            <person name="Murata T."/>
            <person name="Nelson D."/>
            <person name="Pils B."/>
            <person name="Prigge M."/>
            <person name="Reiss B."/>
            <person name="Renner T."/>
            <person name="Rombauts S."/>
            <person name="Rushton P."/>
            <person name="Sanderfoot A."/>
            <person name="Schween G."/>
            <person name="Shiu S.-H."/>
            <person name="Stueber K."/>
            <person name="Theodoulou F.L."/>
            <person name="Tu H."/>
            <person name="Van de Peer Y."/>
            <person name="Verrier P.J."/>
            <person name="Waters E."/>
            <person name="Wood A."/>
            <person name="Yang L."/>
            <person name="Cove D."/>
            <person name="Cuming A."/>
            <person name="Hasebe M."/>
            <person name="Lucas S."/>
            <person name="Mishler D.B."/>
            <person name="Reski R."/>
            <person name="Grigoriev I."/>
            <person name="Quatrano R.S."/>
            <person name="Boore J.L."/>
        </authorList>
    </citation>
    <scope>NUCLEOTIDE SEQUENCE [LARGE SCALE GENOMIC DNA]</scope>
    <source>
        <strain evidence="4 5">cv. Gransden 2004</strain>
    </source>
</reference>
<organism evidence="3">
    <name type="scientific">Physcomitrium patens</name>
    <name type="common">Spreading-leaved earth moss</name>
    <name type="synonym">Physcomitrella patens</name>
    <dbReference type="NCBI Taxonomy" id="3218"/>
    <lineage>
        <taxon>Eukaryota</taxon>
        <taxon>Viridiplantae</taxon>
        <taxon>Streptophyta</taxon>
        <taxon>Embryophyta</taxon>
        <taxon>Bryophyta</taxon>
        <taxon>Bryophytina</taxon>
        <taxon>Bryopsida</taxon>
        <taxon>Funariidae</taxon>
        <taxon>Funariales</taxon>
        <taxon>Funariaceae</taxon>
        <taxon>Physcomitrium</taxon>
    </lineage>
</organism>
<gene>
    <name evidence="3" type="ORF">PHYPA_013565</name>
</gene>
<dbReference type="AlphaFoldDB" id="A0A2K1JY44"/>
<evidence type="ECO:0000313" key="3">
    <source>
        <dbReference type="EMBL" id="PNR46446.1"/>
    </source>
</evidence>
<evidence type="ECO:0000256" key="2">
    <source>
        <dbReference type="SAM" id="Phobius"/>
    </source>
</evidence>
<evidence type="ECO:0000313" key="4">
    <source>
        <dbReference type="EnsemblPlants" id="PAC:32902044.CDS.1"/>
    </source>
</evidence>
<reference evidence="3 5" key="2">
    <citation type="journal article" date="2018" name="Plant J.">
        <title>The Physcomitrella patens chromosome-scale assembly reveals moss genome structure and evolution.</title>
        <authorList>
            <person name="Lang D."/>
            <person name="Ullrich K.K."/>
            <person name="Murat F."/>
            <person name="Fuchs J."/>
            <person name="Jenkins J."/>
            <person name="Haas F.B."/>
            <person name="Piednoel M."/>
            <person name="Gundlach H."/>
            <person name="Van Bel M."/>
            <person name="Meyberg R."/>
            <person name="Vives C."/>
            <person name="Morata J."/>
            <person name="Symeonidi A."/>
            <person name="Hiss M."/>
            <person name="Muchero W."/>
            <person name="Kamisugi Y."/>
            <person name="Saleh O."/>
            <person name="Blanc G."/>
            <person name="Decker E.L."/>
            <person name="van Gessel N."/>
            <person name="Grimwood J."/>
            <person name="Hayes R.D."/>
            <person name="Graham S.W."/>
            <person name="Gunter L.E."/>
            <person name="McDaniel S.F."/>
            <person name="Hoernstein S.N.W."/>
            <person name="Larsson A."/>
            <person name="Li F.W."/>
            <person name="Perroud P.F."/>
            <person name="Phillips J."/>
            <person name="Ranjan P."/>
            <person name="Rokshar D.S."/>
            <person name="Rothfels C.J."/>
            <person name="Schneider L."/>
            <person name="Shu S."/>
            <person name="Stevenson D.W."/>
            <person name="Thummler F."/>
            <person name="Tillich M."/>
            <person name="Villarreal Aguilar J.C."/>
            <person name="Widiez T."/>
            <person name="Wong G.K."/>
            <person name="Wymore A."/>
            <person name="Zhang Y."/>
            <person name="Zimmer A.D."/>
            <person name="Quatrano R.S."/>
            <person name="Mayer K.F.X."/>
            <person name="Goodstein D."/>
            <person name="Casacuberta J.M."/>
            <person name="Vandepoele K."/>
            <person name="Reski R."/>
            <person name="Cuming A.C."/>
            <person name="Tuskan G.A."/>
            <person name="Maumus F."/>
            <person name="Salse J."/>
            <person name="Schmutz J."/>
            <person name="Rensing S.A."/>
        </authorList>
    </citation>
    <scope>NUCLEOTIDE SEQUENCE [LARGE SCALE GENOMIC DNA]</scope>
    <source>
        <strain evidence="4 5">cv. Gransden 2004</strain>
    </source>
</reference>
<dbReference type="Proteomes" id="UP000006727">
    <property type="component" value="Chromosome 10"/>
</dbReference>